<evidence type="ECO:0000313" key="2">
    <source>
        <dbReference type="EMBL" id="MDR6234576.1"/>
    </source>
</evidence>
<proteinExistence type="predicted"/>
<accession>A0AAJ2BNG8</accession>
<dbReference type="RefSeq" id="WP_309758434.1">
    <property type="nucleotide sequence ID" value="NZ_JAVJAF010000001.1"/>
</dbReference>
<evidence type="ECO:0008006" key="4">
    <source>
        <dbReference type="Google" id="ProtNLM"/>
    </source>
</evidence>
<organism evidence="2 3">
    <name type="scientific">Pseudomonas oryzihabitans</name>
    <dbReference type="NCBI Taxonomy" id="47885"/>
    <lineage>
        <taxon>Bacteria</taxon>
        <taxon>Pseudomonadati</taxon>
        <taxon>Pseudomonadota</taxon>
        <taxon>Gammaproteobacteria</taxon>
        <taxon>Pseudomonadales</taxon>
        <taxon>Pseudomonadaceae</taxon>
        <taxon>Pseudomonas</taxon>
    </lineage>
</organism>
<dbReference type="AlphaFoldDB" id="A0AAJ2BNG8"/>
<feature type="chain" id="PRO_5042553978" description="Lipoprotein" evidence="1">
    <location>
        <begin position="21"/>
        <end position="207"/>
    </location>
</feature>
<gene>
    <name evidence="2" type="ORF">QE440_002317</name>
</gene>
<protein>
    <recommendedName>
        <fullName evidence="4">Lipoprotein</fullName>
    </recommendedName>
</protein>
<evidence type="ECO:0000313" key="3">
    <source>
        <dbReference type="Proteomes" id="UP001268036"/>
    </source>
</evidence>
<sequence length="207" mass="22440">MKKVVVLAVALAVLPTITSAAEKSALAQLSTCDSHSLSFLQDPRFATLIPHTGEGASLQLQEGQRQGDTTRWLFAKPLVENGIVHKGFYQSRMALAGSEFINWGFYSDQDIEDIAKALDKEKVGPLTMADGVYARPQAWSAERKAWVAEDPSDTSGKLVTRGAERVLLIEPLDPSENLPAKSMVSCSLQGELSKEILASSRPDLAAR</sequence>
<feature type="signal peptide" evidence="1">
    <location>
        <begin position="1"/>
        <end position="20"/>
    </location>
</feature>
<dbReference type="Proteomes" id="UP001268036">
    <property type="component" value="Unassembled WGS sequence"/>
</dbReference>
<evidence type="ECO:0000256" key="1">
    <source>
        <dbReference type="SAM" id="SignalP"/>
    </source>
</evidence>
<name>A0AAJ2BNG8_9PSED</name>
<comment type="caution">
    <text evidence="2">The sequence shown here is derived from an EMBL/GenBank/DDBJ whole genome shotgun (WGS) entry which is preliminary data.</text>
</comment>
<keyword evidence="1" id="KW-0732">Signal</keyword>
<dbReference type="EMBL" id="JAVJAF010000001">
    <property type="protein sequence ID" value="MDR6234576.1"/>
    <property type="molecule type" value="Genomic_DNA"/>
</dbReference>
<reference evidence="2" key="1">
    <citation type="submission" date="2023-08" db="EMBL/GenBank/DDBJ databases">
        <title>Functional and genomic diversity of the sorghum phyllosphere microbiome.</title>
        <authorList>
            <person name="Shade A."/>
        </authorList>
    </citation>
    <scope>NUCLEOTIDE SEQUENCE</scope>
    <source>
        <strain evidence="2">SORGH_AS_0201</strain>
    </source>
</reference>